<keyword evidence="2" id="KW-1185">Reference proteome</keyword>
<evidence type="ECO:0008006" key="3">
    <source>
        <dbReference type="Google" id="ProtNLM"/>
    </source>
</evidence>
<dbReference type="Pfam" id="PF00106">
    <property type="entry name" value="adh_short"/>
    <property type="match status" value="1"/>
</dbReference>
<evidence type="ECO:0000313" key="2">
    <source>
        <dbReference type="Proteomes" id="UP001328107"/>
    </source>
</evidence>
<proteinExistence type="predicted"/>
<dbReference type="InterPro" id="IPR051468">
    <property type="entry name" value="Fungal_SecMetab_SDRs"/>
</dbReference>
<dbReference type="PRINTS" id="PR00081">
    <property type="entry name" value="GDHRDH"/>
</dbReference>
<dbReference type="PANTHER" id="PTHR43544">
    <property type="entry name" value="SHORT-CHAIN DEHYDROGENASE/REDUCTASE"/>
    <property type="match status" value="1"/>
</dbReference>
<dbReference type="InterPro" id="IPR002347">
    <property type="entry name" value="SDR_fam"/>
</dbReference>
<reference evidence="2" key="1">
    <citation type="submission" date="2022-10" db="EMBL/GenBank/DDBJ databases">
        <title>Genome assembly of Pristionchus species.</title>
        <authorList>
            <person name="Yoshida K."/>
            <person name="Sommer R.J."/>
        </authorList>
    </citation>
    <scope>NUCLEOTIDE SEQUENCE [LARGE SCALE GENOMIC DNA]</scope>
    <source>
        <strain evidence="2">RS5460</strain>
    </source>
</reference>
<gene>
    <name evidence="1" type="ORF">PMAYCL1PPCAC_32733</name>
</gene>
<dbReference type="InterPro" id="IPR036291">
    <property type="entry name" value="NAD(P)-bd_dom_sf"/>
</dbReference>
<evidence type="ECO:0000313" key="1">
    <source>
        <dbReference type="EMBL" id="GMR62538.1"/>
    </source>
</evidence>
<sequence length="146" mass="15256">MASAFVTGANRGIGLGIVRQLVKEPSVNIVIAAARDLTKATDLKAISSPKLHLIQLDVVSDQSIADAVIRVSGIVGDSGLDILINNAGILNQARLSDNFPKSRIMGQLEVNTVAPLMISNKLYGLLKKAAVKKGNAQVANITSTLG</sequence>
<accession>A0AAN5DFB5</accession>
<dbReference type="Proteomes" id="UP001328107">
    <property type="component" value="Unassembled WGS sequence"/>
</dbReference>
<dbReference type="SUPFAM" id="SSF51735">
    <property type="entry name" value="NAD(P)-binding Rossmann-fold domains"/>
    <property type="match status" value="1"/>
</dbReference>
<protein>
    <recommendedName>
        <fullName evidence="3">Dehydrogenase</fullName>
    </recommendedName>
</protein>
<dbReference type="GO" id="GO:0016491">
    <property type="term" value="F:oxidoreductase activity"/>
    <property type="evidence" value="ECO:0007669"/>
    <property type="project" value="TreeGrafter"/>
</dbReference>
<dbReference type="Gene3D" id="3.40.50.720">
    <property type="entry name" value="NAD(P)-binding Rossmann-like Domain"/>
    <property type="match status" value="1"/>
</dbReference>
<name>A0AAN5DFB5_9BILA</name>
<dbReference type="EMBL" id="BTRK01000006">
    <property type="protein sequence ID" value="GMR62538.1"/>
    <property type="molecule type" value="Genomic_DNA"/>
</dbReference>
<dbReference type="AlphaFoldDB" id="A0AAN5DFB5"/>
<organism evidence="1 2">
    <name type="scientific">Pristionchus mayeri</name>
    <dbReference type="NCBI Taxonomy" id="1317129"/>
    <lineage>
        <taxon>Eukaryota</taxon>
        <taxon>Metazoa</taxon>
        <taxon>Ecdysozoa</taxon>
        <taxon>Nematoda</taxon>
        <taxon>Chromadorea</taxon>
        <taxon>Rhabditida</taxon>
        <taxon>Rhabditina</taxon>
        <taxon>Diplogasteromorpha</taxon>
        <taxon>Diplogasteroidea</taxon>
        <taxon>Neodiplogasteridae</taxon>
        <taxon>Pristionchus</taxon>
    </lineage>
</organism>
<dbReference type="PANTHER" id="PTHR43544:SF35">
    <property type="entry name" value="C-FACTOR-RELATED"/>
    <property type="match status" value="1"/>
</dbReference>
<comment type="caution">
    <text evidence="1">The sequence shown here is derived from an EMBL/GenBank/DDBJ whole genome shotgun (WGS) entry which is preliminary data.</text>
</comment>
<dbReference type="GO" id="GO:0005737">
    <property type="term" value="C:cytoplasm"/>
    <property type="evidence" value="ECO:0007669"/>
    <property type="project" value="TreeGrafter"/>
</dbReference>